<protein>
    <recommendedName>
        <fullName evidence="3">C2H2-type domain-containing protein</fullName>
    </recommendedName>
</protein>
<dbReference type="PROSITE" id="PS50157">
    <property type="entry name" value="ZINC_FINGER_C2H2_2"/>
    <property type="match status" value="1"/>
</dbReference>
<dbReference type="Proteomes" id="UP000738349">
    <property type="component" value="Unassembled WGS sequence"/>
</dbReference>
<proteinExistence type="predicted"/>
<name>A0A9P9EEN4_9HYPO</name>
<feature type="region of interest" description="Disordered" evidence="2">
    <location>
        <begin position="1"/>
        <end position="56"/>
    </location>
</feature>
<evidence type="ECO:0000259" key="3">
    <source>
        <dbReference type="PROSITE" id="PS50157"/>
    </source>
</evidence>
<keyword evidence="5" id="KW-1185">Reference proteome</keyword>
<keyword evidence="1" id="KW-0863">Zinc-finger</keyword>
<keyword evidence="1" id="KW-0479">Metal-binding</keyword>
<comment type="caution">
    <text evidence="4">The sequence shown here is derived from an EMBL/GenBank/DDBJ whole genome shotgun (WGS) entry which is preliminary data.</text>
</comment>
<evidence type="ECO:0000256" key="1">
    <source>
        <dbReference type="PROSITE-ProRule" id="PRU00042"/>
    </source>
</evidence>
<evidence type="ECO:0000313" key="4">
    <source>
        <dbReference type="EMBL" id="KAH7136465.1"/>
    </source>
</evidence>
<accession>A0A9P9EEN4</accession>
<dbReference type="GO" id="GO:0008270">
    <property type="term" value="F:zinc ion binding"/>
    <property type="evidence" value="ECO:0007669"/>
    <property type="project" value="UniProtKB-KW"/>
</dbReference>
<feature type="compositionally biased region" description="Acidic residues" evidence="2">
    <location>
        <begin position="44"/>
        <end position="56"/>
    </location>
</feature>
<sequence>MGRQLDFDAWTSEQRALRDGQSPLGPTTPYTPHGARDDAVPLASDEDPLDTNEDVPVDPVLNDLARLVGIWVEGRASEEKEMLVESTLLLDAAPLLDLNREALTGDSATFITFFSTINTTTRLKWKRYDEQDLLISMPGNTSRSGVTSFVSGAAYQDHLQIQQEKEQTQLQCPQCDARFRTKARLHAHRRKEHDSKQCEDEECADKEAFKTGQELHLHQLNVHFKWFNCSECMASTAVFIFWQTMGAHLTTVHGFSDKELHDYWDSHPIPQQQPILRFKH</sequence>
<gene>
    <name evidence="4" type="ORF">EDB81DRAFT_949207</name>
</gene>
<dbReference type="SMART" id="SM00355">
    <property type="entry name" value="ZnF_C2H2"/>
    <property type="match status" value="3"/>
</dbReference>
<evidence type="ECO:0000256" key="2">
    <source>
        <dbReference type="SAM" id="MobiDB-lite"/>
    </source>
</evidence>
<dbReference type="Gene3D" id="3.30.160.60">
    <property type="entry name" value="Classic Zinc Finger"/>
    <property type="match status" value="1"/>
</dbReference>
<dbReference type="InterPro" id="IPR013087">
    <property type="entry name" value="Znf_C2H2_type"/>
</dbReference>
<feature type="domain" description="C2H2-type" evidence="3">
    <location>
        <begin position="170"/>
        <end position="198"/>
    </location>
</feature>
<keyword evidence="1" id="KW-0862">Zinc</keyword>
<organism evidence="4 5">
    <name type="scientific">Dactylonectria macrodidyma</name>
    <dbReference type="NCBI Taxonomy" id="307937"/>
    <lineage>
        <taxon>Eukaryota</taxon>
        <taxon>Fungi</taxon>
        <taxon>Dikarya</taxon>
        <taxon>Ascomycota</taxon>
        <taxon>Pezizomycotina</taxon>
        <taxon>Sordariomycetes</taxon>
        <taxon>Hypocreomycetidae</taxon>
        <taxon>Hypocreales</taxon>
        <taxon>Nectriaceae</taxon>
        <taxon>Dactylonectria</taxon>
    </lineage>
</organism>
<dbReference type="AlphaFoldDB" id="A0A9P9EEN4"/>
<reference evidence="4" key="1">
    <citation type="journal article" date="2021" name="Nat. Commun.">
        <title>Genetic determinants of endophytism in the Arabidopsis root mycobiome.</title>
        <authorList>
            <person name="Mesny F."/>
            <person name="Miyauchi S."/>
            <person name="Thiergart T."/>
            <person name="Pickel B."/>
            <person name="Atanasova L."/>
            <person name="Karlsson M."/>
            <person name="Huettel B."/>
            <person name="Barry K.W."/>
            <person name="Haridas S."/>
            <person name="Chen C."/>
            <person name="Bauer D."/>
            <person name="Andreopoulos W."/>
            <person name="Pangilinan J."/>
            <person name="LaButti K."/>
            <person name="Riley R."/>
            <person name="Lipzen A."/>
            <person name="Clum A."/>
            <person name="Drula E."/>
            <person name="Henrissat B."/>
            <person name="Kohler A."/>
            <person name="Grigoriev I.V."/>
            <person name="Martin F.M."/>
            <person name="Hacquard S."/>
        </authorList>
    </citation>
    <scope>NUCLEOTIDE SEQUENCE</scope>
    <source>
        <strain evidence="4">MPI-CAGE-AT-0147</strain>
    </source>
</reference>
<dbReference type="EMBL" id="JAGMUV010000013">
    <property type="protein sequence ID" value="KAH7136465.1"/>
    <property type="molecule type" value="Genomic_DNA"/>
</dbReference>
<evidence type="ECO:0000313" key="5">
    <source>
        <dbReference type="Proteomes" id="UP000738349"/>
    </source>
</evidence>
<dbReference type="PROSITE" id="PS00028">
    <property type="entry name" value="ZINC_FINGER_C2H2_1"/>
    <property type="match status" value="1"/>
</dbReference>